<dbReference type="CDD" id="cd01129">
    <property type="entry name" value="PulE-GspE-like"/>
    <property type="match status" value="1"/>
</dbReference>
<feature type="transmembrane region" description="Helical" evidence="5">
    <location>
        <begin position="70"/>
        <end position="88"/>
    </location>
</feature>
<feature type="region of interest" description="Disordered" evidence="4">
    <location>
        <begin position="199"/>
        <end position="218"/>
    </location>
</feature>
<dbReference type="GO" id="GO:0005886">
    <property type="term" value="C:plasma membrane"/>
    <property type="evidence" value="ECO:0007669"/>
    <property type="project" value="TreeGrafter"/>
</dbReference>
<dbReference type="KEGG" id="gax:Pan161_02220"/>
<keyword evidence="5" id="KW-0812">Transmembrane</keyword>
<dbReference type="Gene3D" id="3.30.450.90">
    <property type="match status" value="1"/>
</dbReference>
<keyword evidence="6" id="KW-0732">Signal</keyword>
<feature type="chain" id="PRO_5021879026" evidence="6">
    <location>
        <begin position="24"/>
        <end position="606"/>
    </location>
</feature>
<dbReference type="PANTHER" id="PTHR30258">
    <property type="entry name" value="TYPE II SECRETION SYSTEM PROTEIN GSPE-RELATED"/>
    <property type="match status" value="1"/>
</dbReference>
<proteinExistence type="inferred from homology"/>
<keyword evidence="2" id="KW-0547">Nucleotide-binding</keyword>
<organism evidence="8 9">
    <name type="scientific">Gimesia algae</name>
    <dbReference type="NCBI Taxonomy" id="2527971"/>
    <lineage>
        <taxon>Bacteria</taxon>
        <taxon>Pseudomonadati</taxon>
        <taxon>Planctomycetota</taxon>
        <taxon>Planctomycetia</taxon>
        <taxon>Planctomycetales</taxon>
        <taxon>Planctomycetaceae</taxon>
        <taxon>Gimesia</taxon>
    </lineage>
</organism>
<accession>A0A517V6H9</accession>
<feature type="transmembrane region" description="Helical" evidence="5">
    <location>
        <begin position="108"/>
        <end position="125"/>
    </location>
</feature>
<dbReference type="SUPFAM" id="SSF52540">
    <property type="entry name" value="P-loop containing nucleoside triphosphate hydrolases"/>
    <property type="match status" value="1"/>
</dbReference>
<feature type="compositionally biased region" description="Basic and acidic residues" evidence="4">
    <location>
        <begin position="207"/>
        <end position="218"/>
    </location>
</feature>
<dbReference type="EMBL" id="CP036343">
    <property type="protein sequence ID" value="QDT88604.1"/>
    <property type="molecule type" value="Genomic_DNA"/>
</dbReference>
<dbReference type="RefSeq" id="WP_232103578.1">
    <property type="nucleotide sequence ID" value="NZ_CP036343.1"/>
</dbReference>
<evidence type="ECO:0000256" key="1">
    <source>
        <dbReference type="ARBA" id="ARBA00006611"/>
    </source>
</evidence>
<keyword evidence="5" id="KW-0472">Membrane</keyword>
<evidence type="ECO:0000256" key="2">
    <source>
        <dbReference type="ARBA" id="ARBA00022741"/>
    </source>
</evidence>
<keyword evidence="5" id="KW-1133">Transmembrane helix</keyword>
<dbReference type="GO" id="GO:0016887">
    <property type="term" value="F:ATP hydrolysis activity"/>
    <property type="evidence" value="ECO:0007669"/>
    <property type="project" value="TreeGrafter"/>
</dbReference>
<dbReference type="AlphaFoldDB" id="A0A517V6H9"/>
<name>A0A517V6H9_9PLAN</name>
<keyword evidence="3" id="KW-0067">ATP-binding</keyword>
<comment type="similarity">
    <text evidence="1">Belongs to the GSP E family.</text>
</comment>
<dbReference type="PROSITE" id="PS00662">
    <property type="entry name" value="T2SP_E"/>
    <property type="match status" value="1"/>
</dbReference>
<dbReference type="InterPro" id="IPR027417">
    <property type="entry name" value="P-loop_NTPase"/>
</dbReference>
<evidence type="ECO:0000259" key="7">
    <source>
        <dbReference type="PROSITE" id="PS00662"/>
    </source>
</evidence>
<evidence type="ECO:0000256" key="6">
    <source>
        <dbReference type="SAM" id="SignalP"/>
    </source>
</evidence>
<evidence type="ECO:0000313" key="9">
    <source>
        <dbReference type="Proteomes" id="UP000316855"/>
    </source>
</evidence>
<reference evidence="8 9" key="1">
    <citation type="submission" date="2019-02" db="EMBL/GenBank/DDBJ databases">
        <title>Deep-cultivation of Planctomycetes and their phenomic and genomic characterization uncovers novel biology.</title>
        <authorList>
            <person name="Wiegand S."/>
            <person name="Jogler M."/>
            <person name="Boedeker C."/>
            <person name="Pinto D."/>
            <person name="Vollmers J."/>
            <person name="Rivas-Marin E."/>
            <person name="Kohn T."/>
            <person name="Peeters S.H."/>
            <person name="Heuer A."/>
            <person name="Rast P."/>
            <person name="Oberbeckmann S."/>
            <person name="Bunk B."/>
            <person name="Jeske O."/>
            <person name="Meyerdierks A."/>
            <person name="Storesund J.E."/>
            <person name="Kallscheuer N."/>
            <person name="Luecker S."/>
            <person name="Lage O.M."/>
            <person name="Pohl T."/>
            <person name="Merkel B.J."/>
            <person name="Hornburger P."/>
            <person name="Mueller R.-W."/>
            <person name="Bruemmer F."/>
            <person name="Labrenz M."/>
            <person name="Spormann A.M."/>
            <person name="Op den Camp H."/>
            <person name="Overmann J."/>
            <person name="Amann R."/>
            <person name="Jetten M.S.M."/>
            <person name="Mascher T."/>
            <person name="Medema M.H."/>
            <person name="Devos D.P."/>
            <person name="Kaster A.-K."/>
            <person name="Ovreas L."/>
            <person name="Rohde M."/>
            <person name="Galperin M.Y."/>
            <person name="Jogler C."/>
        </authorList>
    </citation>
    <scope>NUCLEOTIDE SEQUENCE [LARGE SCALE GENOMIC DNA]</scope>
    <source>
        <strain evidence="8 9">Pan161</strain>
    </source>
</reference>
<gene>
    <name evidence="8" type="primary">epsE_2</name>
    <name evidence="8" type="ORF">Pan161_02220</name>
</gene>
<keyword evidence="9" id="KW-1185">Reference proteome</keyword>
<dbReference type="Proteomes" id="UP000316855">
    <property type="component" value="Chromosome"/>
</dbReference>
<dbReference type="GO" id="GO:0005524">
    <property type="term" value="F:ATP binding"/>
    <property type="evidence" value="ECO:0007669"/>
    <property type="project" value="UniProtKB-KW"/>
</dbReference>
<evidence type="ECO:0000313" key="8">
    <source>
        <dbReference type="EMBL" id="QDT88604.1"/>
    </source>
</evidence>
<protein>
    <submittedName>
        <fullName evidence="8">Type II secretion system protein E</fullName>
    </submittedName>
</protein>
<feature type="signal peptide" evidence="6">
    <location>
        <begin position="1"/>
        <end position="23"/>
    </location>
</feature>
<dbReference type="PANTHER" id="PTHR30258:SF2">
    <property type="entry name" value="COMG OPERON PROTEIN 1"/>
    <property type="match status" value="1"/>
</dbReference>
<evidence type="ECO:0000256" key="5">
    <source>
        <dbReference type="SAM" id="Phobius"/>
    </source>
</evidence>
<sequence precursor="true">MKSIWAYLFVFLCVVLCSMDLPAQTEPNGGDGGQEQTSRTVTVAAAQGQYPPLPVPFFRGNDPRYMNMQGFYFSLWKFIPVVLLFLLWAKTSYWVDDDSRSLKCNTEFWSSLILVAGGLGFLFVFCMPSFAFGFVVLMLTYGGPLGFYIHERNGKVPASSRVMTPQHIRNMTLRYLAQMGIRVGGTKTQQSAMGPDIRFIGKSSTGRGDDPTSSRRVENSRGFLAAKELMYDAIMRRATDVHLEPKEDEYGVRLRIDGVMYPTEGFDRGVGEAVLNICKVLGAMDITEKRRPQDGSFRAIMPDREIDFRLASQGTRYGEKMTLRILDQTNSIASLTELGIRKQLVDKLGAIVKQPHGLFLCCGPTGAGKSTTLFAALHEIDPYQRNIITIEDPVEYRIENVSQIEINQKAGQTFAESLRSILRQDPDVVMIGEIRDAETARIACQAANTGHMVFSTVHANDTFTALYRLIDLEVEPFMLASSLSALLAQRLARRLCPDCKESYQPNPEFLKKANLPPDKVKSFFRQPKNPEGVCPTCGGLGYKGRISVVELLDFNERMRDMIRDMANISQLKAQARKNGMLYMKEEGLRLVVKGVTSIDELLRVVK</sequence>
<evidence type="ECO:0000256" key="4">
    <source>
        <dbReference type="SAM" id="MobiDB-lite"/>
    </source>
</evidence>
<evidence type="ECO:0000256" key="3">
    <source>
        <dbReference type="ARBA" id="ARBA00022840"/>
    </source>
</evidence>
<dbReference type="Gene3D" id="3.40.50.300">
    <property type="entry name" value="P-loop containing nucleotide triphosphate hydrolases"/>
    <property type="match status" value="1"/>
</dbReference>
<dbReference type="InterPro" id="IPR001482">
    <property type="entry name" value="T2SS/T4SS_dom"/>
</dbReference>
<feature type="domain" description="Bacterial type II secretion system protein E" evidence="7">
    <location>
        <begin position="422"/>
        <end position="436"/>
    </location>
</feature>
<dbReference type="Pfam" id="PF00437">
    <property type="entry name" value="T2SSE"/>
    <property type="match status" value="1"/>
</dbReference>